<evidence type="ECO:0000256" key="1">
    <source>
        <dbReference type="SAM" id="MobiDB-lite"/>
    </source>
</evidence>
<name>A0A195DZ80_9HYME</name>
<evidence type="ECO:0000313" key="2">
    <source>
        <dbReference type="EMBL" id="KYN18178.1"/>
    </source>
</evidence>
<sequence length="237" mass="26583">MAQKVKPVRGADADSVARTVHSPVNGDLNTRDEEHISAKKDGKLSSSSSLYIGADLSSLTRRKKERRRTERSIAISTLTGGKQRRVLAQVKVRSRGSAEKARKTRSEKRSSSESGIHRDSAPSFTSPRRFFAKSDLCSDVSCSSLRPSRCPLFVVEGERKRSLKMRPGLRRATATAISLRRNGLSRQGEKEREREERAFFFSVSGRSVARTSVDQLSQKNRKRLVLEGEEHDDPDRQ</sequence>
<organism evidence="2 3">
    <name type="scientific">Trachymyrmex cornetzi</name>
    <dbReference type="NCBI Taxonomy" id="471704"/>
    <lineage>
        <taxon>Eukaryota</taxon>
        <taxon>Metazoa</taxon>
        <taxon>Ecdysozoa</taxon>
        <taxon>Arthropoda</taxon>
        <taxon>Hexapoda</taxon>
        <taxon>Insecta</taxon>
        <taxon>Pterygota</taxon>
        <taxon>Neoptera</taxon>
        <taxon>Endopterygota</taxon>
        <taxon>Hymenoptera</taxon>
        <taxon>Apocrita</taxon>
        <taxon>Aculeata</taxon>
        <taxon>Formicoidea</taxon>
        <taxon>Formicidae</taxon>
        <taxon>Myrmicinae</taxon>
        <taxon>Trachymyrmex</taxon>
    </lineage>
</organism>
<feature type="compositionally biased region" description="Basic and acidic residues" evidence="1">
    <location>
        <begin position="107"/>
        <end position="120"/>
    </location>
</feature>
<feature type="region of interest" description="Disordered" evidence="1">
    <location>
        <begin position="1"/>
        <end position="127"/>
    </location>
</feature>
<reference evidence="2 3" key="1">
    <citation type="submission" date="2015-09" db="EMBL/GenBank/DDBJ databases">
        <title>Trachymyrmex cornetzi WGS genome.</title>
        <authorList>
            <person name="Nygaard S."/>
            <person name="Hu H."/>
            <person name="Boomsma J."/>
            <person name="Zhang G."/>
        </authorList>
    </citation>
    <scope>NUCLEOTIDE SEQUENCE [LARGE SCALE GENOMIC DNA]</scope>
    <source>
        <strain evidence="2">Tcor2-1</strain>
        <tissue evidence="2">Whole body</tissue>
    </source>
</reference>
<dbReference type="AlphaFoldDB" id="A0A195DZ80"/>
<accession>A0A195DZ80</accession>
<keyword evidence="3" id="KW-1185">Reference proteome</keyword>
<feature type="compositionally biased region" description="Low complexity" evidence="1">
    <location>
        <begin position="44"/>
        <end position="59"/>
    </location>
</feature>
<evidence type="ECO:0000313" key="3">
    <source>
        <dbReference type="Proteomes" id="UP000078492"/>
    </source>
</evidence>
<proteinExistence type="predicted"/>
<dbReference type="EMBL" id="KQ980031">
    <property type="protein sequence ID" value="KYN18178.1"/>
    <property type="molecule type" value="Genomic_DNA"/>
</dbReference>
<dbReference type="Proteomes" id="UP000078492">
    <property type="component" value="Unassembled WGS sequence"/>
</dbReference>
<feature type="compositionally biased region" description="Basic and acidic residues" evidence="1">
    <location>
        <begin position="29"/>
        <end position="43"/>
    </location>
</feature>
<protein>
    <submittedName>
        <fullName evidence="2">Uncharacterized protein</fullName>
    </submittedName>
</protein>
<gene>
    <name evidence="2" type="ORF">ALC57_09523</name>
</gene>